<gene>
    <name evidence="4" type="primary">mptA</name>
    <name evidence="4" type="ORF">SK069_18330</name>
</gene>
<reference evidence="4 5" key="1">
    <citation type="submission" date="2023-11" db="EMBL/GenBank/DDBJ databases">
        <authorList>
            <person name="Xu M."/>
            <person name="Jiang T."/>
        </authorList>
    </citation>
    <scope>NUCLEOTIDE SEQUENCE [LARGE SCALE GENOMIC DNA]</scope>
    <source>
        <strain evidence="4 5">SD</strain>
    </source>
</reference>
<dbReference type="GO" id="GO:0016787">
    <property type="term" value="F:hydrolase activity"/>
    <property type="evidence" value="ECO:0007669"/>
    <property type="project" value="UniProtKB-KW"/>
</dbReference>
<dbReference type="EMBL" id="JAXAVX010000016">
    <property type="protein sequence ID" value="MDX8153561.1"/>
    <property type="molecule type" value="Genomic_DNA"/>
</dbReference>
<dbReference type="HAMAP" id="MF_01527_A">
    <property type="entry name" value="GTP_cyclohydrol_A"/>
    <property type="match status" value="1"/>
</dbReference>
<keyword evidence="1" id="KW-0479">Metal-binding</keyword>
<evidence type="ECO:0000256" key="2">
    <source>
        <dbReference type="ARBA" id="ARBA00022801"/>
    </source>
</evidence>
<accession>A0ABU4VNX3</accession>
<dbReference type="PANTHER" id="PTHR36445:SF1">
    <property type="entry name" value="GTP CYCLOHYDROLASE MPTA"/>
    <property type="match status" value="1"/>
</dbReference>
<dbReference type="NCBIfam" id="TIGR00294">
    <property type="entry name" value="GTP cyclohydrolase MptA"/>
    <property type="match status" value="1"/>
</dbReference>
<dbReference type="Pfam" id="PF02649">
    <property type="entry name" value="GCHY-1"/>
    <property type="match status" value="1"/>
</dbReference>
<dbReference type="InterPro" id="IPR003801">
    <property type="entry name" value="GTP_cyclohydrolase_FolE2/MptA"/>
</dbReference>
<dbReference type="InterPro" id="IPR022840">
    <property type="entry name" value="GTP_cyclohydrolase_MptA"/>
</dbReference>
<protein>
    <submittedName>
        <fullName evidence="4">GTP cyclohydrolase MptA</fullName>
        <ecNumber evidence="4">3.5.4.39</ecNumber>
    </submittedName>
</protein>
<proteinExistence type="inferred from homology"/>
<comment type="caution">
    <text evidence="4">The sequence shown here is derived from an EMBL/GenBank/DDBJ whole genome shotgun (WGS) entry which is preliminary data.</text>
</comment>
<evidence type="ECO:0000256" key="1">
    <source>
        <dbReference type="ARBA" id="ARBA00022723"/>
    </source>
</evidence>
<keyword evidence="3" id="KW-0408">Iron</keyword>
<name>A0ABU4VNX3_9ACTN</name>
<dbReference type="Gene3D" id="3.10.270.10">
    <property type="entry name" value="Urate Oxidase"/>
    <property type="match status" value="1"/>
</dbReference>
<sequence>MPTTPVPSALDVQAQRPTVAVALSRVGVAGVEKVIRVGRPGEELPYLATFETVVDLGPHQKGAHMSRFEEVVNEVIAEEIVGEGGGRAVRAEHLARRVAEAIRERQGARRAEVRLTARYPEDRTAPVSGIRTQEIFTLHGIAAATEHGSRTVTGVTAQGMTACPCAQEHLRDSSTGRLRDAGFDDEQIATILEAVPVATHNQRGLGTLLIGRTEDSEVDVDALDLVRVVEGSMSAEIYELMKRSDEGTVVEKAHRNPRFVEDCVREMLRSTLERFGGLADGAFVLAKQENLETIHQHDVVAERYGTLGELRAELARGEEPAQHTSLRQWLDAAR</sequence>
<dbReference type="PANTHER" id="PTHR36445">
    <property type="entry name" value="GTP CYCLOHYDROLASE MPTA"/>
    <property type="match status" value="1"/>
</dbReference>
<evidence type="ECO:0000313" key="5">
    <source>
        <dbReference type="Proteomes" id="UP001277761"/>
    </source>
</evidence>
<organism evidence="4 5">
    <name type="scientific">Patulibacter brassicae</name>
    <dbReference type="NCBI Taxonomy" id="1705717"/>
    <lineage>
        <taxon>Bacteria</taxon>
        <taxon>Bacillati</taxon>
        <taxon>Actinomycetota</taxon>
        <taxon>Thermoleophilia</taxon>
        <taxon>Solirubrobacterales</taxon>
        <taxon>Patulibacteraceae</taxon>
        <taxon>Patulibacter</taxon>
    </lineage>
</organism>
<evidence type="ECO:0000256" key="3">
    <source>
        <dbReference type="ARBA" id="ARBA00023004"/>
    </source>
</evidence>
<dbReference type="EC" id="3.5.4.39" evidence="4"/>
<dbReference type="Proteomes" id="UP001277761">
    <property type="component" value="Unassembled WGS sequence"/>
</dbReference>
<keyword evidence="5" id="KW-1185">Reference proteome</keyword>
<keyword evidence="2 4" id="KW-0378">Hydrolase</keyword>
<dbReference type="RefSeq" id="WP_319955711.1">
    <property type="nucleotide sequence ID" value="NZ_JAXAVX010000016.1"/>
</dbReference>
<evidence type="ECO:0000313" key="4">
    <source>
        <dbReference type="EMBL" id="MDX8153561.1"/>
    </source>
</evidence>